<dbReference type="AlphaFoldDB" id="A0A1J1IX09"/>
<protein>
    <submittedName>
        <fullName evidence="1">CLUMA_CG017337, isoform A</fullName>
    </submittedName>
</protein>
<keyword evidence="2" id="KW-1185">Reference proteome</keyword>
<proteinExistence type="predicted"/>
<dbReference type="EMBL" id="CVRI01000063">
    <property type="protein sequence ID" value="CRL04234.1"/>
    <property type="molecule type" value="Genomic_DNA"/>
</dbReference>
<evidence type="ECO:0000313" key="2">
    <source>
        <dbReference type="Proteomes" id="UP000183832"/>
    </source>
</evidence>
<evidence type="ECO:0000313" key="1">
    <source>
        <dbReference type="EMBL" id="CRL04234.1"/>
    </source>
</evidence>
<sequence>MKEIFHKLEENVGTCFDIKELRSERKALRDSFMTRAQGMEPTAQSLGILGMRKELIPNFSLHITEQLPHSLEDFKETFCAVVLLEPKHLMVKSFGMLHDHENFVERKAEKKKVFPPGVVWKPHTYTLRKENTFNR</sequence>
<dbReference type="Proteomes" id="UP000183832">
    <property type="component" value="Unassembled WGS sequence"/>
</dbReference>
<gene>
    <name evidence="1" type="ORF">CLUMA_CG017337</name>
</gene>
<accession>A0A1J1IX09</accession>
<organism evidence="1 2">
    <name type="scientific">Clunio marinus</name>
    <dbReference type="NCBI Taxonomy" id="568069"/>
    <lineage>
        <taxon>Eukaryota</taxon>
        <taxon>Metazoa</taxon>
        <taxon>Ecdysozoa</taxon>
        <taxon>Arthropoda</taxon>
        <taxon>Hexapoda</taxon>
        <taxon>Insecta</taxon>
        <taxon>Pterygota</taxon>
        <taxon>Neoptera</taxon>
        <taxon>Endopterygota</taxon>
        <taxon>Diptera</taxon>
        <taxon>Nematocera</taxon>
        <taxon>Chironomoidea</taxon>
        <taxon>Chironomidae</taxon>
        <taxon>Clunio</taxon>
    </lineage>
</organism>
<reference evidence="1 2" key="1">
    <citation type="submission" date="2015-04" db="EMBL/GenBank/DDBJ databases">
        <authorList>
            <person name="Syromyatnikov M.Y."/>
            <person name="Popov V.N."/>
        </authorList>
    </citation>
    <scope>NUCLEOTIDE SEQUENCE [LARGE SCALE GENOMIC DNA]</scope>
</reference>
<name>A0A1J1IX09_9DIPT</name>